<accession>A0A3B1D226</accession>
<protein>
    <submittedName>
        <fullName evidence="1">Uncharacterized protein</fullName>
    </submittedName>
</protein>
<dbReference type="EMBL" id="UOGL01000041">
    <property type="protein sequence ID" value="VAX36209.1"/>
    <property type="molecule type" value="Genomic_DNA"/>
</dbReference>
<name>A0A3B1D226_9ZZZZ</name>
<dbReference type="AlphaFoldDB" id="A0A3B1D226"/>
<proteinExistence type="predicted"/>
<organism evidence="1">
    <name type="scientific">hydrothermal vent metagenome</name>
    <dbReference type="NCBI Taxonomy" id="652676"/>
    <lineage>
        <taxon>unclassified sequences</taxon>
        <taxon>metagenomes</taxon>
        <taxon>ecological metagenomes</taxon>
    </lineage>
</organism>
<gene>
    <name evidence="1" type="ORF">MNBD_PLANCTO02-498</name>
</gene>
<sequence>MRRRLLTFVEEQSLQAEVGEHLLGSSEVLESLIGKYKQMQKSHSKGGMTAMLLSIGSLVQEQGITTINKALEMVKTKDVDTWVKAHLGTTLQAQRNQAFSGTKPAYKTTP</sequence>
<reference evidence="1" key="1">
    <citation type="submission" date="2018-06" db="EMBL/GenBank/DDBJ databases">
        <authorList>
            <person name="Zhirakovskaya E."/>
        </authorList>
    </citation>
    <scope>NUCLEOTIDE SEQUENCE</scope>
</reference>
<evidence type="ECO:0000313" key="1">
    <source>
        <dbReference type="EMBL" id="VAX36209.1"/>
    </source>
</evidence>